<dbReference type="PROSITE" id="PS51257">
    <property type="entry name" value="PROKAR_LIPOPROTEIN"/>
    <property type="match status" value="1"/>
</dbReference>
<reference evidence="2" key="1">
    <citation type="submission" date="2020-04" db="EMBL/GenBank/DDBJ databases">
        <title>Deep metagenomics examines the oral microbiome during advanced dental caries in children, revealing novel taxa and co-occurrences with host molecules.</title>
        <authorList>
            <person name="Baker J.L."/>
            <person name="Morton J.T."/>
            <person name="Dinis M."/>
            <person name="Alvarez R."/>
            <person name="Tran N.C."/>
            <person name="Knight R."/>
            <person name="Edlund A."/>
        </authorList>
    </citation>
    <scope>NUCLEOTIDE SEQUENCE</scope>
    <source>
        <strain evidence="2">JCVI_34_bin.1</strain>
    </source>
</reference>
<gene>
    <name evidence="2" type="ORF">HXK21_03520</name>
</gene>
<evidence type="ECO:0000256" key="1">
    <source>
        <dbReference type="SAM" id="SignalP"/>
    </source>
</evidence>
<organism evidence="2 3">
    <name type="scientific">Alloprevotella tannerae</name>
    <dbReference type="NCBI Taxonomy" id="76122"/>
    <lineage>
        <taxon>Bacteria</taxon>
        <taxon>Pseudomonadati</taxon>
        <taxon>Bacteroidota</taxon>
        <taxon>Bacteroidia</taxon>
        <taxon>Bacteroidales</taxon>
        <taxon>Prevotellaceae</taxon>
        <taxon>Alloprevotella</taxon>
    </lineage>
</organism>
<dbReference type="AlphaFoldDB" id="A0A929RYP2"/>
<feature type="signal peptide" evidence="1">
    <location>
        <begin position="1"/>
        <end position="21"/>
    </location>
</feature>
<dbReference type="Proteomes" id="UP000704068">
    <property type="component" value="Unassembled WGS sequence"/>
</dbReference>
<name>A0A929RYP2_9BACT</name>
<proteinExistence type="predicted"/>
<protein>
    <recommendedName>
        <fullName evidence="4">Lipoprotein</fullName>
    </recommendedName>
</protein>
<evidence type="ECO:0000313" key="2">
    <source>
        <dbReference type="EMBL" id="MBF0970099.1"/>
    </source>
</evidence>
<accession>A0A929RYP2</accession>
<keyword evidence="1" id="KW-0732">Signal</keyword>
<evidence type="ECO:0008006" key="4">
    <source>
        <dbReference type="Google" id="ProtNLM"/>
    </source>
</evidence>
<feature type="chain" id="PRO_5037299044" description="Lipoprotein" evidence="1">
    <location>
        <begin position="22"/>
        <end position="156"/>
    </location>
</feature>
<evidence type="ECO:0000313" key="3">
    <source>
        <dbReference type="Proteomes" id="UP000704068"/>
    </source>
</evidence>
<dbReference type="EMBL" id="JABZGR010000006">
    <property type="protein sequence ID" value="MBF0970099.1"/>
    <property type="molecule type" value="Genomic_DNA"/>
</dbReference>
<dbReference type="RefSeq" id="WP_303763320.1">
    <property type="nucleotide sequence ID" value="NZ_JABZGR010000006.1"/>
</dbReference>
<comment type="caution">
    <text evidence="2">The sequence shown here is derived from an EMBL/GenBank/DDBJ whole genome shotgun (WGS) entry which is preliminary data.</text>
</comment>
<sequence length="156" mass="16915">MKKTFILAAALVIGLGFTACKQQTKEATPATNDSMQVAADSATTDGVKALFTTNDGKTPTEINLLDNADLKARLQKLVGGEFDNVVKYFNTVTPIVSENGIYKTTGGKAHEVPAYQTTIYYDANNDNLNVVISQNDKDKTYVEKDTIKVTDALKSK</sequence>